<feature type="domain" description="Helicase ATP-binding" evidence="4">
    <location>
        <begin position="24"/>
        <end position="257"/>
    </location>
</feature>
<feature type="non-terminal residue" evidence="5">
    <location>
        <position position="408"/>
    </location>
</feature>
<evidence type="ECO:0000313" key="5">
    <source>
        <dbReference type="EMBL" id="PMP98124.1"/>
    </source>
</evidence>
<dbReference type="AlphaFoldDB" id="A0A2N7QGM4"/>
<dbReference type="SMART" id="SM00487">
    <property type="entry name" value="DEXDc"/>
    <property type="match status" value="1"/>
</dbReference>
<keyword evidence="3" id="KW-0067">ATP-binding</keyword>
<comment type="caution">
    <text evidence="5">The sequence shown here is derived from an EMBL/GenBank/DDBJ whole genome shotgun (WGS) entry which is preliminary data.</text>
</comment>
<keyword evidence="1" id="KW-0547">Nucleotide-binding</keyword>
<dbReference type="Gene3D" id="3.40.50.300">
    <property type="entry name" value="P-loop containing nucleotide triphosphate hydrolases"/>
    <property type="match status" value="1"/>
</dbReference>
<evidence type="ECO:0000256" key="2">
    <source>
        <dbReference type="ARBA" id="ARBA00022801"/>
    </source>
</evidence>
<dbReference type="GO" id="GO:0016787">
    <property type="term" value="F:hydrolase activity"/>
    <property type="evidence" value="ECO:0007669"/>
    <property type="project" value="UniProtKB-KW"/>
</dbReference>
<dbReference type="InterPro" id="IPR014001">
    <property type="entry name" value="Helicase_ATP-bd"/>
</dbReference>
<evidence type="ECO:0000313" key="6">
    <source>
        <dbReference type="Proteomes" id="UP000235619"/>
    </source>
</evidence>
<dbReference type="InterPro" id="IPR014013">
    <property type="entry name" value="Helic_SF1/SF2_ATP-bd_DinG/Rad3"/>
</dbReference>
<reference evidence="5 6" key="1">
    <citation type="submission" date="2018-01" db="EMBL/GenBank/DDBJ databases">
        <title>Metagenomic assembled genomes from two thermal pools in the Uzon Caldera, Kamchatka, Russia.</title>
        <authorList>
            <person name="Wilkins L."/>
            <person name="Ettinger C."/>
        </authorList>
    </citation>
    <scope>NUCLEOTIDE SEQUENCE [LARGE SCALE GENOMIC DNA]</scope>
    <source>
        <strain evidence="5">ARK-04</strain>
    </source>
</reference>
<evidence type="ECO:0000256" key="1">
    <source>
        <dbReference type="ARBA" id="ARBA00022741"/>
    </source>
</evidence>
<dbReference type="GO" id="GO:0005524">
    <property type="term" value="F:ATP binding"/>
    <property type="evidence" value="ECO:0007669"/>
    <property type="project" value="UniProtKB-KW"/>
</dbReference>
<dbReference type="SUPFAM" id="SSF52540">
    <property type="entry name" value="P-loop containing nucleoside triphosphate hydrolases"/>
    <property type="match status" value="2"/>
</dbReference>
<dbReference type="InterPro" id="IPR027417">
    <property type="entry name" value="P-loop_NTPase"/>
</dbReference>
<sequence>MLSKIIAILEKFTKKTDEQVENKLINILEGLEKSSIKLRERQAEIIQFLFHSRSKFKAVEAPTGIGKTLVYLIYALCTDYFYVIVSTFTKSLQEQVQKELQRFFSCPSIIIKGKRNYICLDKVDFLLSDKEKEFLKQNFIPQEILSKVCVTSNYCRKGYQEICPYKGQCEYLSLLENISKERFIIVNHFLLPVILKRFQNQEVLLILDECQQIFSNRKIKFIEEDFTLPEEPKQDSFNSIREYNLAYEKYLEKKQKYELAKTLNISSPGVYEIPSSNLIDFSIPNEVIFISGTLPERLPVEDADIFYVEDKRSWSRVKFVVKNTNYRALDYFSVLEETISYALQNYEKTLILATSYSQLNYIKKKFPEVMVANKEIKPFHAVEKLMSGEVKAIAGADVFWTGIDVPGY</sequence>
<dbReference type="Pfam" id="PF00270">
    <property type="entry name" value="DEAD"/>
    <property type="match status" value="1"/>
</dbReference>
<gene>
    <name evidence="5" type="ORF">C0169_00500</name>
</gene>
<name>A0A2N7QGM4_9BACT</name>
<accession>A0A2N7QGM4</accession>
<keyword evidence="2" id="KW-0378">Hydrolase</keyword>
<organism evidence="5 6">
    <name type="scientific">Thermodesulfobacterium geofontis</name>
    <dbReference type="NCBI Taxonomy" id="1295609"/>
    <lineage>
        <taxon>Bacteria</taxon>
        <taxon>Pseudomonadati</taxon>
        <taxon>Thermodesulfobacteriota</taxon>
        <taxon>Thermodesulfobacteria</taxon>
        <taxon>Thermodesulfobacteriales</taxon>
        <taxon>Thermodesulfobacteriaceae</taxon>
        <taxon>Thermodesulfobacterium</taxon>
    </lineage>
</organism>
<dbReference type="PROSITE" id="PS51193">
    <property type="entry name" value="HELICASE_ATP_BIND_2"/>
    <property type="match status" value="1"/>
</dbReference>
<dbReference type="InterPro" id="IPR011545">
    <property type="entry name" value="DEAD/DEAH_box_helicase_dom"/>
</dbReference>
<protein>
    <recommendedName>
        <fullName evidence="4">Helicase ATP-binding domain-containing protein</fullName>
    </recommendedName>
</protein>
<dbReference type="EMBL" id="PNJD01000026">
    <property type="protein sequence ID" value="PMP98124.1"/>
    <property type="molecule type" value="Genomic_DNA"/>
</dbReference>
<proteinExistence type="predicted"/>
<dbReference type="Proteomes" id="UP000235619">
    <property type="component" value="Unassembled WGS sequence"/>
</dbReference>
<dbReference type="GO" id="GO:0003676">
    <property type="term" value="F:nucleic acid binding"/>
    <property type="evidence" value="ECO:0007669"/>
    <property type="project" value="InterPro"/>
</dbReference>
<evidence type="ECO:0000259" key="4">
    <source>
        <dbReference type="PROSITE" id="PS51193"/>
    </source>
</evidence>
<evidence type="ECO:0000256" key="3">
    <source>
        <dbReference type="ARBA" id="ARBA00022840"/>
    </source>
</evidence>